<keyword evidence="3" id="KW-1185">Reference proteome</keyword>
<evidence type="ECO:0000313" key="2">
    <source>
        <dbReference type="EMBL" id="MBA4504702.1"/>
    </source>
</evidence>
<dbReference type="AlphaFoldDB" id="A0A838WQZ1"/>
<feature type="compositionally biased region" description="Basic and acidic residues" evidence="1">
    <location>
        <begin position="408"/>
        <end position="421"/>
    </location>
</feature>
<dbReference type="EMBL" id="JACEOR010000178">
    <property type="protein sequence ID" value="MBA4504702.1"/>
    <property type="molecule type" value="Genomic_DNA"/>
</dbReference>
<dbReference type="Proteomes" id="UP000580709">
    <property type="component" value="Unassembled WGS sequence"/>
</dbReference>
<reference evidence="2 3" key="1">
    <citation type="submission" date="2020-07" db="EMBL/GenBank/DDBJ databases">
        <authorList>
            <person name="Khare M."/>
        </authorList>
    </citation>
    <scope>NUCLEOTIDE SEQUENCE [LARGE SCALE GENOMIC DNA]</scope>
    <source>
        <strain evidence="2 3">P8776</strain>
    </source>
</reference>
<organism evidence="2 3">
    <name type="scientific">Corynebacterium sanguinis</name>
    <dbReference type="NCBI Taxonomy" id="2594913"/>
    <lineage>
        <taxon>Bacteria</taxon>
        <taxon>Bacillati</taxon>
        <taxon>Actinomycetota</taxon>
        <taxon>Actinomycetes</taxon>
        <taxon>Mycobacteriales</taxon>
        <taxon>Corynebacteriaceae</taxon>
        <taxon>Corynebacterium</taxon>
    </lineage>
</organism>
<name>A0A838WQZ1_9CORY</name>
<accession>A0A838WQZ1</accession>
<evidence type="ECO:0000313" key="3">
    <source>
        <dbReference type="Proteomes" id="UP000580709"/>
    </source>
</evidence>
<gene>
    <name evidence="2" type="ORF">H0H28_05050</name>
</gene>
<proteinExistence type="predicted"/>
<sequence>MSPSCGSAATERDNVSTEIQLITDGDGVAVFGDPREVENFLTSNGIASKELDMGRLLGNAFRTAAGATQVGSELAANSGRWVKLTEESAKALKLGRAMKGSSDGLSRAIATTKGGKITKILEFSKPGSAGMFLTSPLALAGAASIMSQMAMQQSIDEITEHLKVIDEKVDEILRAHKDAALAEMIGIGLVIDDAMLKREHVGRVSEVTWSNLHGASQTIAATQSYALRQLDAVAEKLEKKSKVADLAKVSARAETEVEEWLVVLARCFQLQDSLNVLELDRVMDSDPRDLDRHREAIRAARGRRRDLISATTQRLLERIEAVAGVANSKVLTHPQRAKAIVASGNEVSTEVVAFNELLGVQQERAELEARKWTQAVGDVRNKAVQAVGHGASAAARIGTETITQVSERLPRSEKTDKENKPKRQKQK</sequence>
<feature type="region of interest" description="Disordered" evidence="1">
    <location>
        <begin position="398"/>
        <end position="427"/>
    </location>
</feature>
<evidence type="ECO:0000256" key="1">
    <source>
        <dbReference type="SAM" id="MobiDB-lite"/>
    </source>
</evidence>
<comment type="caution">
    <text evidence="2">The sequence shown here is derived from an EMBL/GenBank/DDBJ whole genome shotgun (WGS) entry which is preliminary data.</text>
</comment>
<protein>
    <submittedName>
        <fullName evidence="2">Uncharacterized protein</fullName>
    </submittedName>
</protein>